<sequence>MQKTRQRTAAMRAFVVGQPRMELDVREFYYPQHPGPAQHLCPTTTDYVWGQPLGYAANAVPGAASCGFQQRYTQRVPAQESQPQMAVQPRPASDPGCKRDAVAQLPGGQRELEGMDALLDLPMDDDCLDQLLGSGGGEGRLADKAQAGEEVSMSGSAKGAADASGDSALTGERGLKRAAGVGGEAEGTGTSGEDLLPNPALPFELQNHSPFGVLDLDYLEPAPEVEHGHYPGSDGAYSGAGAVGALTALPQEEALRAITDYLASSGLRVPDHRRAAALSAVAALLPGGEAERELGFSHPLGSALAPPLLRNASIPKRRRSGPVRAAGASAPATPASAPSLGGR</sequence>
<feature type="compositionally biased region" description="Low complexity" evidence="1">
    <location>
        <begin position="152"/>
        <end position="168"/>
    </location>
</feature>
<reference evidence="2 3" key="1">
    <citation type="journal article" date="2024" name="Nat. Commun.">
        <title>Phylogenomics reveals the evolutionary origins of lichenization in chlorophyte algae.</title>
        <authorList>
            <person name="Puginier C."/>
            <person name="Libourel C."/>
            <person name="Otte J."/>
            <person name="Skaloud P."/>
            <person name="Haon M."/>
            <person name="Grisel S."/>
            <person name="Petersen M."/>
            <person name="Berrin J.G."/>
            <person name="Delaux P.M."/>
            <person name="Dal Grande F."/>
            <person name="Keller J."/>
        </authorList>
    </citation>
    <scope>NUCLEOTIDE SEQUENCE [LARGE SCALE GENOMIC DNA]</scope>
    <source>
        <strain evidence="2 3">SAG 245.80</strain>
    </source>
</reference>
<evidence type="ECO:0000313" key="2">
    <source>
        <dbReference type="EMBL" id="KAK9819055.1"/>
    </source>
</evidence>
<dbReference type="Proteomes" id="UP001445335">
    <property type="component" value="Unassembled WGS sequence"/>
</dbReference>
<feature type="region of interest" description="Disordered" evidence="1">
    <location>
        <begin position="139"/>
        <end position="169"/>
    </location>
</feature>
<gene>
    <name evidence="2" type="ORF">WJX81_004842</name>
</gene>
<dbReference type="AlphaFoldDB" id="A0AAW1Q9Z1"/>
<feature type="region of interest" description="Disordered" evidence="1">
    <location>
        <begin position="77"/>
        <end position="99"/>
    </location>
</feature>
<keyword evidence="3" id="KW-1185">Reference proteome</keyword>
<feature type="compositionally biased region" description="Low complexity" evidence="1">
    <location>
        <begin position="322"/>
        <end position="343"/>
    </location>
</feature>
<accession>A0AAW1Q9Z1</accession>
<protein>
    <submittedName>
        <fullName evidence="2">Uncharacterized protein</fullName>
    </submittedName>
</protein>
<dbReference type="EMBL" id="JALJOU010000134">
    <property type="protein sequence ID" value="KAK9819055.1"/>
    <property type="molecule type" value="Genomic_DNA"/>
</dbReference>
<organism evidence="2 3">
    <name type="scientific">Elliptochloris bilobata</name>
    <dbReference type="NCBI Taxonomy" id="381761"/>
    <lineage>
        <taxon>Eukaryota</taxon>
        <taxon>Viridiplantae</taxon>
        <taxon>Chlorophyta</taxon>
        <taxon>core chlorophytes</taxon>
        <taxon>Trebouxiophyceae</taxon>
        <taxon>Trebouxiophyceae incertae sedis</taxon>
        <taxon>Elliptochloris clade</taxon>
        <taxon>Elliptochloris</taxon>
    </lineage>
</organism>
<name>A0AAW1Q9Z1_9CHLO</name>
<feature type="region of interest" description="Disordered" evidence="1">
    <location>
        <begin position="299"/>
        <end position="343"/>
    </location>
</feature>
<evidence type="ECO:0000313" key="3">
    <source>
        <dbReference type="Proteomes" id="UP001445335"/>
    </source>
</evidence>
<proteinExistence type="predicted"/>
<comment type="caution">
    <text evidence="2">The sequence shown here is derived from an EMBL/GenBank/DDBJ whole genome shotgun (WGS) entry which is preliminary data.</text>
</comment>
<evidence type="ECO:0000256" key="1">
    <source>
        <dbReference type="SAM" id="MobiDB-lite"/>
    </source>
</evidence>